<sequence>MNGFETEKVSDEMLMALADGELAQADAAALRARIAADPALAARFAVFAETADALRKAFVQPDMPERLTSAIHAGDHRAPSGGSVVVPFQSRFFGSPMALAASLVIGLGLGWILNGGKETGTAIGLPQAAAALADVATGETQMLAGLGEARVLGSYETMRGLCRLIAVQQDTGHTTRFLSCRDQAGWDTALVISDSAENGFAPASEAGTEMVDIFLESIGSGPALTPEEEAEKLN</sequence>
<dbReference type="RefSeq" id="WP_090029318.1">
    <property type="nucleotide sequence ID" value="NZ_FNEB01000007.1"/>
</dbReference>
<protein>
    <recommendedName>
        <fullName evidence="3">Transmembrane transcriptional regulator (Anti-sigma factor RsiW)</fullName>
    </recommendedName>
</protein>
<dbReference type="Proteomes" id="UP000199340">
    <property type="component" value="Unassembled WGS sequence"/>
</dbReference>
<reference evidence="1 2" key="1">
    <citation type="submission" date="2016-10" db="EMBL/GenBank/DDBJ databases">
        <authorList>
            <person name="de Groot N.N."/>
        </authorList>
    </citation>
    <scope>NUCLEOTIDE SEQUENCE [LARGE SCALE GENOMIC DNA]</scope>
    <source>
        <strain evidence="1 2">DSM 28010</strain>
    </source>
</reference>
<accession>A0A1G8QA26</accession>
<dbReference type="AlphaFoldDB" id="A0A1G8QA26"/>
<evidence type="ECO:0000313" key="1">
    <source>
        <dbReference type="EMBL" id="SDJ00940.1"/>
    </source>
</evidence>
<proteinExistence type="predicted"/>
<name>A0A1G8QA26_9RHOB</name>
<dbReference type="STRING" id="490829.SAMN05421850_107156"/>
<dbReference type="OrthoDB" id="7743910at2"/>
<dbReference type="EMBL" id="FNEB01000007">
    <property type="protein sequence ID" value="SDJ00940.1"/>
    <property type="molecule type" value="Genomic_DNA"/>
</dbReference>
<evidence type="ECO:0008006" key="3">
    <source>
        <dbReference type="Google" id="ProtNLM"/>
    </source>
</evidence>
<evidence type="ECO:0000313" key="2">
    <source>
        <dbReference type="Proteomes" id="UP000199340"/>
    </source>
</evidence>
<gene>
    <name evidence="1" type="ORF">SAMN05421850_107156</name>
</gene>
<keyword evidence="2" id="KW-1185">Reference proteome</keyword>
<organism evidence="1 2">
    <name type="scientific">Lutimaribacter saemankumensis</name>
    <dbReference type="NCBI Taxonomy" id="490829"/>
    <lineage>
        <taxon>Bacteria</taxon>
        <taxon>Pseudomonadati</taxon>
        <taxon>Pseudomonadota</taxon>
        <taxon>Alphaproteobacteria</taxon>
        <taxon>Rhodobacterales</taxon>
        <taxon>Roseobacteraceae</taxon>
        <taxon>Lutimaribacter</taxon>
    </lineage>
</organism>